<evidence type="ECO:0008006" key="3">
    <source>
        <dbReference type="Google" id="ProtNLM"/>
    </source>
</evidence>
<proteinExistence type="predicted"/>
<protein>
    <recommendedName>
        <fullName evidence="3">DUF1365 domain-containing protein</fullName>
    </recommendedName>
</protein>
<evidence type="ECO:0000313" key="1">
    <source>
        <dbReference type="EMBL" id="CAB3663880.1"/>
    </source>
</evidence>
<dbReference type="AlphaFoldDB" id="A0A6S6ZAE6"/>
<dbReference type="InterPro" id="IPR010775">
    <property type="entry name" value="DUF1365"/>
</dbReference>
<name>A0A6S6ZAE6_9BURK</name>
<sequence>MMNYHSAVYEGRVTHQRHLPHAHGFSYRMAQLYLDLDEIDQVFEHRWLWSARRPNLVEWRRSDYLDGDTGVPLAQAVRARLRTALGEAPTGPIRLLAHPRYAGYVFNPVSFYYCFEADGVTLAAIVAEITNTPWKQRHCIVLPAATAERHGLSLAWQFDKRFHVSPFMPMDCAYDWRFSPPGDDLRVHMRVSRHDQVQFDAHLALQRRELDSAALARLLWRFPLMTLQVIGGIHWQALRLWLKRNPIHDHPRTPNGEPQ</sequence>
<dbReference type="Proteomes" id="UP000494111">
    <property type="component" value="Unassembled WGS sequence"/>
</dbReference>
<dbReference type="PANTHER" id="PTHR33973:SF4">
    <property type="entry name" value="OS07G0153300 PROTEIN"/>
    <property type="match status" value="1"/>
</dbReference>
<gene>
    <name evidence="1" type="ORF">LMG3458_00735</name>
</gene>
<evidence type="ECO:0000313" key="2">
    <source>
        <dbReference type="Proteomes" id="UP000494111"/>
    </source>
</evidence>
<accession>A0A6S6ZAE6</accession>
<reference evidence="1 2" key="1">
    <citation type="submission" date="2020-04" db="EMBL/GenBank/DDBJ databases">
        <authorList>
            <person name="De Canck E."/>
        </authorList>
    </citation>
    <scope>NUCLEOTIDE SEQUENCE [LARGE SCALE GENOMIC DNA]</scope>
    <source>
        <strain evidence="1 2">LMG 3458</strain>
    </source>
</reference>
<dbReference type="EMBL" id="CADIJO010000002">
    <property type="protein sequence ID" value="CAB3663880.1"/>
    <property type="molecule type" value="Genomic_DNA"/>
</dbReference>
<dbReference type="RefSeq" id="WP_246288562.1">
    <property type="nucleotide sequence ID" value="NZ_CADIJO010000002.1"/>
</dbReference>
<dbReference type="PANTHER" id="PTHR33973">
    <property type="entry name" value="OS07G0153300 PROTEIN"/>
    <property type="match status" value="1"/>
</dbReference>
<dbReference type="Pfam" id="PF07103">
    <property type="entry name" value="DUF1365"/>
    <property type="match status" value="1"/>
</dbReference>
<organism evidence="1 2">
    <name type="scientific">Achromobacter deleyi</name>
    <dbReference type="NCBI Taxonomy" id="1353891"/>
    <lineage>
        <taxon>Bacteria</taxon>
        <taxon>Pseudomonadati</taxon>
        <taxon>Pseudomonadota</taxon>
        <taxon>Betaproteobacteria</taxon>
        <taxon>Burkholderiales</taxon>
        <taxon>Alcaligenaceae</taxon>
        <taxon>Achromobacter</taxon>
    </lineage>
</organism>